<organism evidence="1 2">
    <name type="scientific">Neotabrizicola shimadae</name>
    <dbReference type="NCBI Taxonomy" id="2807096"/>
    <lineage>
        <taxon>Bacteria</taxon>
        <taxon>Pseudomonadati</taxon>
        <taxon>Pseudomonadota</taxon>
        <taxon>Alphaproteobacteria</taxon>
        <taxon>Rhodobacterales</taxon>
        <taxon>Paracoccaceae</taxon>
        <taxon>Neotabrizicola</taxon>
    </lineage>
</organism>
<name>A0A8G0ZW90_9RHOB</name>
<evidence type="ECO:0000313" key="2">
    <source>
        <dbReference type="Proteomes" id="UP000826300"/>
    </source>
</evidence>
<dbReference type="RefSeq" id="WP_220662259.1">
    <property type="nucleotide sequence ID" value="NZ_CP069370.1"/>
</dbReference>
<gene>
    <name evidence="1" type="ORF">JO391_00405</name>
</gene>
<proteinExistence type="predicted"/>
<dbReference type="AlphaFoldDB" id="A0A8G0ZW90"/>
<dbReference type="Proteomes" id="UP000826300">
    <property type="component" value="Chromosome"/>
</dbReference>
<evidence type="ECO:0000313" key="1">
    <source>
        <dbReference type="EMBL" id="QYZ70042.1"/>
    </source>
</evidence>
<protein>
    <submittedName>
        <fullName evidence="1">Uncharacterized protein</fullName>
    </submittedName>
</protein>
<accession>A0A8G0ZW90</accession>
<dbReference type="EMBL" id="CP069370">
    <property type="protein sequence ID" value="QYZ70042.1"/>
    <property type="molecule type" value="Genomic_DNA"/>
</dbReference>
<reference evidence="1" key="1">
    <citation type="submission" date="2021-02" db="EMBL/GenBank/DDBJ databases">
        <title>Rhodobacter shimadae sp. nov., an aerobic anoxygenic phototrophic bacterium isolated from a hot spring.</title>
        <authorList>
            <person name="Muramatsu S."/>
            <person name="Haruta S."/>
            <person name="Hirose S."/>
            <person name="Hanada S."/>
        </authorList>
    </citation>
    <scope>NUCLEOTIDE SEQUENCE</scope>
    <source>
        <strain evidence="1">N10</strain>
    </source>
</reference>
<dbReference type="KEGG" id="nsm:JO391_00405"/>
<sequence length="295" mass="32859">MSRTIVAIRCRNIGAPERKQYEYLSRVFPDRVYFIVDNVDGGARLEPSLSNVTIEMSRAAIEDLRLRSFKNSGWQCGDYVAYVAARALSFDYLWIVEPDVAFTFTDPMTLFSRFEECDADLVGASLGKRPPRWGWHASAANLVGKDNVFGVFVSFARLSRRAVCHLGLARSFHFTTIAADAPGPEIPNDESFVASVLIRDGFSHRSIEDIAPAGAFTNQTFTSSVPICNLEVEAGTLQDKVLHPVRDAAGAAFKLAAIRERNADLWEKIRSRVVNSIGEEKWSEWSAPSQQFSKN</sequence>
<keyword evidence="2" id="KW-1185">Reference proteome</keyword>